<reference evidence="2 3" key="1">
    <citation type="journal article" date="2014" name="Agronomy (Basel)">
        <title>A Draft Genome Sequence for Ensete ventricosum, the Drought-Tolerant Tree Against Hunger.</title>
        <authorList>
            <person name="Harrison J."/>
            <person name="Moore K.A."/>
            <person name="Paszkiewicz K."/>
            <person name="Jones T."/>
            <person name="Grant M."/>
            <person name="Ambacheew D."/>
            <person name="Muzemil S."/>
            <person name="Studholme D.J."/>
        </authorList>
    </citation>
    <scope>NUCLEOTIDE SEQUENCE [LARGE SCALE GENOMIC DNA]</scope>
</reference>
<accession>A0A426YM30</accession>
<proteinExistence type="predicted"/>
<dbReference type="EMBL" id="AMZH03011489">
    <property type="protein sequence ID" value="RRT52786.1"/>
    <property type="molecule type" value="Genomic_DNA"/>
</dbReference>
<dbReference type="Proteomes" id="UP000287651">
    <property type="component" value="Unassembled WGS sequence"/>
</dbReference>
<comment type="caution">
    <text evidence="2">The sequence shown here is derived from an EMBL/GenBank/DDBJ whole genome shotgun (WGS) entry which is preliminary data.</text>
</comment>
<evidence type="ECO:0000256" key="1">
    <source>
        <dbReference type="SAM" id="MobiDB-lite"/>
    </source>
</evidence>
<evidence type="ECO:0000313" key="2">
    <source>
        <dbReference type="EMBL" id="RRT52786.1"/>
    </source>
</evidence>
<evidence type="ECO:0000313" key="3">
    <source>
        <dbReference type="Proteomes" id="UP000287651"/>
    </source>
</evidence>
<dbReference type="AlphaFoldDB" id="A0A426YM30"/>
<sequence length="103" mass="11559">MATLESEVESVEVGTSRVVTRVDRSPRWQSPRAAEVSKHWLLASLSYFACRLYLFFPSMESSGPCLLCDEEPFILSPTPSPRRSSSPPPNADEDRDTSLRDIL</sequence>
<protein>
    <submittedName>
        <fullName evidence="2">Uncharacterized protein</fullName>
    </submittedName>
</protein>
<organism evidence="2 3">
    <name type="scientific">Ensete ventricosum</name>
    <name type="common">Abyssinian banana</name>
    <name type="synonym">Musa ensete</name>
    <dbReference type="NCBI Taxonomy" id="4639"/>
    <lineage>
        <taxon>Eukaryota</taxon>
        <taxon>Viridiplantae</taxon>
        <taxon>Streptophyta</taxon>
        <taxon>Embryophyta</taxon>
        <taxon>Tracheophyta</taxon>
        <taxon>Spermatophyta</taxon>
        <taxon>Magnoliopsida</taxon>
        <taxon>Liliopsida</taxon>
        <taxon>Zingiberales</taxon>
        <taxon>Musaceae</taxon>
        <taxon>Ensete</taxon>
    </lineage>
</organism>
<name>A0A426YM30_ENSVE</name>
<feature type="region of interest" description="Disordered" evidence="1">
    <location>
        <begin position="77"/>
        <end position="103"/>
    </location>
</feature>
<gene>
    <name evidence="2" type="ORF">B296_00025094</name>
</gene>